<dbReference type="InterPro" id="IPR028989">
    <property type="entry name" value="RimP_N"/>
</dbReference>
<feature type="domain" description="Ribosome maturation factor RimP C-terminal" evidence="5">
    <location>
        <begin position="89"/>
        <end position="148"/>
    </location>
</feature>
<dbReference type="SUPFAM" id="SSF75420">
    <property type="entry name" value="YhbC-like, N-terminal domain"/>
    <property type="match status" value="1"/>
</dbReference>
<dbReference type="PANTHER" id="PTHR33867:SF1">
    <property type="entry name" value="RIBOSOME MATURATION FACTOR RIMP"/>
    <property type="match status" value="1"/>
</dbReference>
<reference evidence="6" key="2">
    <citation type="submission" date="2021-03" db="EMBL/GenBank/DDBJ databases">
        <title>Human Oral Microbial Genomes.</title>
        <authorList>
            <person name="Johnston C.D."/>
            <person name="Chen T."/>
            <person name="Dewhirst F.E."/>
        </authorList>
    </citation>
    <scope>NUCLEOTIDE SEQUENCE</scope>
    <source>
        <strain evidence="6">F0714</strain>
    </source>
</reference>
<dbReference type="GO" id="GO:0005829">
    <property type="term" value="C:cytosol"/>
    <property type="evidence" value="ECO:0007669"/>
    <property type="project" value="TreeGrafter"/>
</dbReference>
<gene>
    <name evidence="3 7" type="primary">rimP</name>
    <name evidence="6" type="ORF">J5A53_09515</name>
    <name evidence="7" type="ORF">NCTC12967_01206</name>
</gene>
<dbReference type="InterPro" id="IPR035956">
    <property type="entry name" value="RimP_N_sf"/>
</dbReference>
<dbReference type="Proteomes" id="UP000273044">
    <property type="component" value="Chromosome"/>
</dbReference>
<name>A0A3S4TZS7_9ACTN</name>
<keyword evidence="8" id="KW-1185">Reference proteome</keyword>
<sequence>MQEQQLAVLVEPILVEAGLELDSIEVTPIGKRRLLRITVDGDGPHGRGPVLDDISAASARISAALDASNAVGNAPYTLEVTSRGVGKPLTEAKHYRRNRGRLVRLSLMEGECTGRVLRVTDTGVELDVDGTKREVSFERVRKAQVEVELNPPKEFALPGEEAGNEEEA</sequence>
<dbReference type="CDD" id="cd01734">
    <property type="entry name" value="YlxS_C"/>
    <property type="match status" value="1"/>
</dbReference>
<evidence type="ECO:0000256" key="1">
    <source>
        <dbReference type="ARBA" id="ARBA00022490"/>
    </source>
</evidence>
<dbReference type="InterPro" id="IPR028998">
    <property type="entry name" value="RimP_C"/>
</dbReference>
<dbReference type="InterPro" id="IPR003728">
    <property type="entry name" value="Ribosome_maturation_RimP"/>
</dbReference>
<evidence type="ECO:0000313" key="7">
    <source>
        <dbReference type="EMBL" id="VEH69926.1"/>
    </source>
</evidence>
<dbReference type="EMBL" id="LR134406">
    <property type="protein sequence ID" value="VEH69926.1"/>
    <property type="molecule type" value="Genomic_DNA"/>
</dbReference>
<protein>
    <recommendedName>
        <fullName evidence="3">Ribosome maturation factor RimP</fullName>
    </recommendedName>
</protein>
<dbReference type="Gene3D" id="3.30.300.70">
    <property type="entry name" value="RimP-like superfamily, N-terminal"/>
    <property type="match status" value="1"/>
</dbReference>
<dbReference type="GO" id="GO:0006412">
    <property type="term" value="P:translation"/>
    <property type="evidence" value="ECO:0007669"/>
    <property type="project" value="TreeGrafter"/>
</dbReference>
<dbReference type="GO" id="GO:0000028">
    <property type="term" value="P:ribosomal small subunit assembly"/>
    <property type="evidence" value="ECO:0007669"/>
    <property type="project" value="TreeGrafter"/>
</dbReference>
<dbReference type="PANTHER" id="PTHR33867">
    <property type="entry name" value="RIBOSOME MATURATION FACTOR RIMP"/>
    <property type="match status" value="1"/>
</dbReference>
<evidence type="ECO:0000313" key="6">
    <source>
        <dbReference type="EMBL" id="QUC10050.1"/>
    </source>
</evidence>
<comment type="subcellular location">
    <subcellularLocation>
        <location evidence="3">Cytoplasm</location>
    </subcellularLocation>
</comment>
<dbReference type="OMA" id="TEHRHYV"/>
<comment type="similarity">
    <text evidence="3">Belongs to the RimP family.</text>
</comment>
<evidence type="ECO:0000259" key="5">
    <source>
        <dbReference type="Pfam" id="PF17384"/>
    </source>
</evidence>
<dbReference type="SUPFAM" id="SSF74942">
    <property type="entry name" value="YhbC-like, C-terminal domain"/>
    <property type="match status" value="1"/>
</dbReference>
<dbReference type="Proteomes" id="UP000677180">
    <property type="component" value="Chromosome"/>
</dbReference>
<evidence type="ECO:0000256" key="2">
    <source>
        <dbReference type="ARBA" id="ARBA00022517"/>
    </source>
</evidence>
<dbReference type="EMBL" id="CP072385">
    <property type="protein sequence ID" value="QUC10050.1"/>
    <property type="molecule type" value="Genomic_DNA"/>
</dbReference>
<accession>A0A3S4TZS7</accession>
<keyword evidence="2 3" id="KW-0690">Ribosome biogenesis</keyword>
<dbReference type="HAMAP" id="MF_01077">
    <property type="entry name" value="RimP"/>
    <property type="match status" value="1"/>
</dbReference>
<evidence type="ECO:0000313" key="8">
    <source>
        <dbReference type="Proteomes" id="UP000273044"/>
    </source>
</evidence>
<reference evidence="7 8" key="1">
    <citation type="submission" date="2018-12" db="EMBL/GenBank/DDBJ databases">
        <authorList>
            <consortium name="Pathogen Informatics"/>
        </authorList>
    </citation>
    <scope>NUCLEOTIDE SEQUENCE [LARGE SCALE GENOMIC DNA]</scope>
    <source>
        <strain evidence="7 8">NCTC12967</strain>
    </source>
</reference>
<dbReference type="Pfam" id="PF17384">
    <property type="entry name" value="DUF150_C"/>
    <property type="match status" value="1"/>
</dbReference>
<dbReference type="AlphaFoldDB" id="A0A3S4TZS7"/>
<dbReference type="GeneID" id="64406685"/>
<evidence type="ECO:0000256" key="3">
    <source>
        <dbReference type="HAMAP-Rule" id="MF_01077"/>
    </source>
</evidence>
<organism evidence="7 8">
    <name type="scientific">Arachnia propionica</name>
    <dbReference type="NCBI Taxonomy" id="1750"/>
    <lineage>
        <taxon>Bacteria</taxon>
        <taxon>Bacillati</taxon>
        <taxon>Actinomycetota</taxon>
        <taxon>Actinomycetes</taxon>
        <taxon>Propionibacteriales</taxon>
        <taxon>Propionibacteriaceae</taxon>
        <taxon>Arachnia</taxon>
    </lineage>
</organism>
<dbReference type="Pfam" id="PF02576">
    <property type="entry name" value="RimP_N"/>
    <property type="match status" value="1"/>
</dbReference>
<dbReference type="RefSeq" id="WP_014846315.1">
    <property type="nucleotide sequence ID" value="NZ_CAJZDL010000079.1"/>
</dbReference>
<keyword evidence="1 3" id="KW-0963">Cytoplasm</keyword>
<evidence type="ECO:0000259" key="4">
    <source>
        <dbReference type="Pfam" id="PF02576"/>
    </source>
</evidence>
<feature type="domain" description="Ribosome maturation factor RimP N-terminal" evidence="4">
    <location>
        <begin position="9"/>
        <end position="85"/>
    </location>
</feature>
<dbReference type="InterPro" id="IPR036847">
    <property type="entry name" value="RimP_C_sf"/>
</dbReference>
<dbReference type="NCBIfam" id="NF000930">
    <property type="entry name" value="PRK00092.2-2"/>
    <property type="match status" value="1"/>
</dbReference>
<proteinExistence type="inferred from homology"/>
<comment type="function">
    <text evidence="3">Required for maturation of 30S ribosomal subunits.</text>
</comment>